<reference evidence="1" key="1">
    <citation type="submission" date="2024-04" db="EMBL/GenBank/DDBJ databases">
        <authorList>
            <consortium name="Molecular Ecology Group"/>
        </authorList>
    </citation>
    <scope>NUCLEOTIDE SEQUENCE</scope>
</reference>
<dbReference type="EMBL" id="CAXIPU020000468">
    <property type="protein sequence ID" value="CAL1672251.1"/>
    <property type="molecule type" value="Genomic_DNA"/>
</dbReference>
<accession>A0AAV2MZC7</accession>
<dbReference type="AlphaFoldDB" id="A0AAV2MZC7"/>
<keyword evidence="2" id="KW-1185">Reference proteome</keyword>
<gene>
    <name evidence="1" type="ORF">LPLAT_LOCUS6927</name>
</gene>
<dbReference type="Proteomes" id="UP001497644">
    <property type="component" value="Unassembled WGS sequence"/>
</dbReference>
<protein>
    <submittedName>
        <fullName evidence="1">Uncharacterized protein</fullName>
    </submittedName>
</protein>
<organism evidence="1 2">
    <name type="scientific">Lasius platythorax</name>
    <dbReference type="NCBI Taxonomy" id="488582"/>
    <lineage>
        <taxon>Eukaryota</taxon>
        <taxon>Metazoa</taxon>
        <taxon>Ecdysozoa</taxon>
        <taxon>Arthropoda</taxon>
        <taxon>Hexapoda</taxon>
        <taxon>Insecta</taxon>
        <taxon>Pterygota</taxon>
        <taxon>Neoptera</taxon>
        <taxon>Endopterygota</taxon>
        <taxon>Hymenoptera</taxon>
        <taxon>Apocrita</taxon>
        <taxon>Aculeata</taxon>
        <taxon>Formicoidea</taxon>
        <taxon>Formicidae</taxon>
        <taxon>Formicinae</taxon>
        <taxon>Lasius</taxon>
        <taxon>Lasius</taxon>
    </lineage>
</organism>
<comment type="caution">
    <text evidence="1">The sequence shown here is derived from an EMBL/GenBank/DDBJ whole genome shotgun (WGS) entry which is preliminary data.</text>
</comment>
<evidence type="ECO:0000313" key="2">
    <source>
        <dbReference type="Proteomes" id="UP001497644"/>
    </source>
</evidence>
<evidence type="ECO:0000313" key="1">
    <source>
        <dbReference type="EMBL" id="CAL1672251.1"/>
    </source>
</evidence>
<name>A0AAV2MZC7_9HYME</name>
<proteinExistence type="predicted"/>
<sequence length="105" mass="11733">MGAAALGSMGLHNLKNANDLRAKHGHFNGNISGKIKQRIVRAMSIMNTLIYKAEAALLNIKNRELSSEIRNLKIQDVLIKRELQEMRSTGVLSWSLEERDFGTQG</sequence>